<evidence type="ECO:0000256" key="2">
    <source>
        <dbReference type="ARBA" id="ARBA00001911"/>
    </source>
</evidence>
<dbReference type="Proteomes" id="UP000747399">
    <property type="component" value="Unassembled WGS sequence"/>
</dbReference>
<dbReference type="GO" id="GO:0003978">
    <property type="term" value="F:UDP-glucose 4-epimerase activity"/>
    <property type="evidence" value="ECO:0007669"/>
    <property type="project" value="UniProtKB-UniRule"/>
</dbReference>
<comment type="catalytic activity">
    <reaction evidence="1">
        <text>UDP-alpha-D-glucose = UDP-alpha-D-galactose</text>
        <dbReference type="Rhea" id="RHEA:22168"/>
        <dbReference type="ChEBI" id="CHEBI:58885"/>
        <dbReference type="ChEBI" id="CHEBI:66914"/>
        <dbReference type="EC" id="5.1.3.2"/>
    </reaction>
</comment>
<comment type="pathway">
    <text evidence="3 8">Carbohydrate metabolism; galactose metabolism.</text>
</comment>
<evidence type="ECO:0000313" key="11">
    <source>
        <dbReference type="Proteomes" id="UP000747399"/>
    </source>
</evidence>
<dbReference type="GO" id="GO:0005829">
    <property type="term" value="C:cytosol"/>
    <property type="evidence" value="ECO:0007669"/>
    <property type="project" value="TreeGrafter"/>
</dbReference>
<dbReference type="EMBL" id="BNCO01000035">
    <property type="protein sequence ID" value="GIL59633.1"/>
    <property type="molecule type" value="Genomic_DNA"/>
</dbReference>
<dbReference type="NCBIfam" id="TIGR01179">
    <property type="entry name" value="galE"/>
    <property type="match status" value="1"/>
</dbReference>
<dbReference type="NCBIfam" id="NF007956">
    <property type="entry name" value="PRK10675.1"/>
    <property type="match status" value="1"/>
</dbReference>
<feature type="non-terminal residue" evidence="10">
    <location>
        <position position="380"/>
    </location>
</feature>
<dbReference type="InterPro" id="IPR016040">
    <property type="entry name" value="NAD(P)-bd_dom"/>
</dbReference>
<comment type="similarity">
    <text evidence="4 8">Belongs to the NAD(P)-dependent epimerase/dehydratase family.</text>
</comment>
<dbReference type="SUPFAM" id="SSF51735">
    <property type="entry name" value="NAD(P)-binding Rossmann-fold domains"/>
    <property type="match status" value="1"/>
</dbReference>
<gene>
    <name evidence="10" type="ORF">Vafri_14358</name>
</gene>
<keyword evidence="7 8" id="KW-0413">Isomerase</keyword>
<evidence type="ECO:0000313" key="10">
    <source>
        <dbReference type="EMBL" id="GIL59633.1"/>
    </source>
</evidence>
<keyword evidence="6 8" id="KW-0520">NAD</keyword>
<evidence type="ECO:0000256" key="3">
    <source>
        <dbReference type="ARBA" id="ARBA00004947"/>
    </source>
</evidence>
<evidence type="ECO:0000256" key="5">
    <source>
        <dbReference type="ARBA" id="ARBA00013189"/>
    </source>
</evidence>
<dbReference type="UniPathway" id="UPA00214"/>
<evidence type="ECO:0000256" key="1">
    <source>
        <dbReference type="ARBA" id="ARBA00000083"/>
    </source>
</evidence>
<dbReference type="EC" id="5.1.3.-" evidence="8"/>
<keyword evidence="11" id="KW-1185">Reference proteome</keyword>
<dbReference type="Gene3D" id="3.40.50.720">
    <property type="entry name" value="NAD(P)-binding Rossmann-like Domain"/>
    <property type="match status" value="1"/>
</dbReference>
<dbReference type="CDD" id="cd05247">
    <property type="entry name" value="UDP_G4E_1_SDR_e"/>
    <property type="match status" value="1"/>
</dbReference>
<name>A0A8J4BEE0_9CHLO</name>
<proteinExistence type="inferred from homology"/>
<accession>A0A8J4BEE0</accession>
<sequence>YRVIVAFSANFKIYFRRPFLCSCVELETVIAMSLEGKNIFVTGGLGFIGSHTVLVLLDHGAKVHLIDNLSNSFPRVWEHMKKLAGDKADKMTYTQCDINDAEGLTKIFEKETFECVIHFAGFKAVGESVDKPLEYYHNNFVGTVVLLEVMRKFNLKNMVFSSSCTVYGLPDKVPITEDAPLKAISPYGRTKLFQEDMFRDLAVSDKEWRLLLLRYFNPIGAHPSGDLGEHPVGIPNNLMPYIQQVALGQREFLRVFGSDYPTPDGTAIRDYIHVMDLAEGHVSAVVKVLATPDLGCTPINLGTGKGSSVLEMVRAFEAASDKKVEYKLMDRRPGDSVAVWASTGTAEKELGWKSKYDVNDMCKHQWAWASKYPQGYETPE</sequence>
<dbReference type="Pfam" id="PF16363">
    <property type="entry name" value="GDP_Man_Dehyd"/>
    <property type="match status" value="1"/>
</dbReference>
<dbReference type="PANTHER" id="PTHR43725:SF47">
    <property type="entry name" value="UDP-GLUCOSE 4-EPIMERASE"/>
    <property type="match status" value="1"/>
</dbReference>
<dbReference type="PANTHER" id="PTHR43725">
    <property type="entry name" value="UDP-GLUCOSE 4-EPIMERASE"/>
    <property type="match status" value="1"/>
</dbReference>
<evidence type="ECO:0000256" key="6">
    <source>
        <dbReference type="ARBA" id="ARBA00023027"/>
    </source>
</evidence>
<comment type="caution">
    <text evidence="10">The sequence shown here is derived from an EMBL/GenBank/DDBJ whole genome shotgun (WGS) entry which is preliminary data.</text>
</comment>
<organism evidence="10 11">
    <name type="scientific">Volvox africanus</name>
    <dbReference type="NCBI Taxonomy" id="51714"/>
    <lineage>
        <taxon>Eukaryota</taxon>
        <taxon>Viridiplantae</taxon>
        <taxon>Chlorophyta</taxon>
        <taxon>core chlorophytes</taxon>
        <taxon>Chlorophyceae</taxon>
        <taxon>CS clade</taxon>
        <taxon>Chlamydomonadales</taxon>
        <taxon>Volvocaceae</taxon>
        <taxon>Volvox</taxon>
    </lineage>
</organism>
<keyword evidence="8" id="KW-0119">Carbohydrate metabolism</keyword>
<reference evidence="10" key="1">
    <citation type="journal article" date="2021" name="Proc. Natl. Acad. Sci. U.S.A.">
        <title>Three genomes in the algal genus Volvox reveal the fate of a haploid sex-determining region after a transition to homothallism.</title>
        <authorList>
            <person name="Yamamoto K."/>
            <person name="Hamaji T."/>
            <person name="Kawai-Toyooka H."/>
            <person name="Matsuzaki R."/>
            <person name="Takahashi F."/>
            <person name="Nishimura Y."/>
            <person name="Kawachi M."/>
            <person name="Noguchi H."/>
            <person name="Minakuchi Y."/>
            <person name="Umen J.G."/>
            <person name="Toyoda A."/>
            <person name="Nozaki H."/>
        </authorList>
    </citation>
    <scope>NUCLEOTIDE SEQUENCE</scope>
    <source>
        <strain evidence="10">NIES-3780</strain>
    </source>
</reference>
<evidence type="ECO:0000256" key="7">
    <source>
        <dbReference type="ARBA" id="ARBA00023235"/>
    </source>
</evidence>
<dbReference type="Gene3D" id="3.90.25.10">
    <property type="entry name" value="UDP-galactose 4-epimerase, domain 1"/>
    <property type="match status" value="1"/>
</dbReference>
<evidence type="ECO:0000256" key="4">
    <source>
        <dbReference type="ARBA" id="ARBA00007637"/>
    </source>
</evidence>
<evidence type="ECO:0000259" key="9">
    <source>
        <dbReference type="Pfam" id="PF16363"/>
    </source>
</evidence>
<comment type="cofactor">
    <cofactor evidence="2 8">
        <name>NAD(+)</name>
        <dbReference type="ChEBI" id="CHEBI:57540"/>
    </cofactor>
</comment>
<dbReference type="GO" id="GO:0006012">
    <property type="term" value="P:galactose metabolic process"/>
    <property type="evidence" value="ECO:0007669"/>
    <property type="project" value="UniProtKB-UniPathway"/>
</dbReference>
<evidence type="ECO:0000256" key="8">
    <source>
        <dbReference type="RuleBase" id="RU366046"/>
    </source>
</evidence>
<dbReference type="AlphaFoldDB" id="A0A8J4BEE0"/>
<feature type="domain" description="NAD(P)-binding" evidence="9">
    <location>
        <begin position="40"/>
        <end position="363"/>
    </location>
</feature>
<protein>
    <recommendedName>
        <fullName evidence="5 8">UDP-glucose 4-epimerase</fullName>
        <ecNumber evidence="8">5.1.3.-</ecNumber>
    </recommendedName>
</protein>
<dbReference type="InterPro" id="IPR036291">
    <property type="entry name" value="NAD(P)-bd_dom_sf"/>
</dbReference>
<dbReference type="InterPro" id="IPR005886">
    <property type="entry name" value="UDP_G4E"/>
</dbReference>